<evidence type="ECO:0000313" key="2">
    <source>
        <dbReference type="Proteomes" id="UP000351155"/>
    </source>
</evidence>
<name>A0A484Z881_9ENTR</name>
<protein>
    <submittedName>
        <fullName evidence="1">Uncharacterized protein</fullName>
    </submittedName>
</protein>
<gene>
    <name evidence="1" type="ORF">NCTC12126_05919</name>
</gene>
<proteinExistence type="predicted"/>
<sequence length="35" mass="4178">MNCSAENEFALICRKFCTNIYAINECKISYKWNKK</sequence>
<dbReference type="Proteomes" id="UP000351155">
    <property type="component" value="Unassembled WGS sequence"/>
</dbReference>
<organism evidence="1 2">
    <name type="scientific">Enterobacter cancerogenus</name>
    <dbReference type="NCBI Taxonomy" id="69218"/>
    <lineage>
        <taxon>Bacteria</taxon>
        <taxon>Pseudomonadati</taxon>
        <taxon>Pseudomonadota</taxon>
        <taxon>Gammaproteobacteria</taxon>
        <taxon>Enterobacterales</taxon>
        <taxon>Enterobacteriaceae</taxon>
        <taxon>Enterobacter</taxon>
        <taxon>Enterobacter cloacae complex</taxon>
    </lineage>
</organism>
<dbReference type="AlphaFoldDB" id="A0A484Z881"/>
<reference evidence="1 2" key="1">
    <citation type="submission" date="2019-03" db="EMBL/GenBank/DDBJ databases">
        <authorList>
            <consortium name="Pathogen Informatics"/>
        </authorList>
    </citation>
    <scope>NUCLEOTIDE SEQUENCE [LARGE SCALE GENOMIC DNA]</scope>
    <source>
        <strain evidence="1 2">NCTC12126</strain>
    </source>
</reference>
<dbReference type="EMBL" id="CAADIW010000075">
    <property type="protein sequence ID" value="VFS44608.1"/>
    <property type="molecule type" value="Genomic_DNA"/>
</dbReference>
<evidence type="ECO:0000313" key="1">
    <source>
        <dbReference type="EMBL" id="VFS44608.1"/>
    </source>
</evidence>
<accession>A0A484Z881</accession>